<organism evidence="1 2">
    <name type="scientific">Cordylochernes scorpioides</name>
    <dbReference type="NCBI Taxonomy" id="51811"/>
    <lineage>
        <taxon>Eukaryota</taxon>
        <taxon>Metazoa</taxon>
        <taxon>Ecdysozoa</taxon>
        <taxon>Arthropoda</taxon>
        <taxon>Chelicerata</taxon>
        <taxon>Arachnida</taxon>
        <taxon>Pseudoscorpiones</taxon>
        <taxon>Cheliferoidea</taxon>
        <taxon>Chernetidae</taxon>
        <taxon>Cordylochernes</taxon>
    </lineage>
</organism>
<gene>
    <name evidence="1" type="ORF">LAZ67_23000960</name>
</gene>
<reference evidence="1 2" key="1">
    <citation type="submission" date="2022-03" db="EMBL/GenBank/DDBJ databases">
        <title>A chromosomal length assembly of Cordylochernes scorpioides.</title>
        <authorList>
            <person name="Zeh D."/>
            <person name="Zeh J."/>
        </authorList>
    </citation>
    <scope>NUCLEOTIDE SEQUENCE [LARGE SCALE GENOMIC DNA]</scope>
    <source>
        <strain evidence="1">IN4F17</strain>
        <tissue evidence="1">Whole Body</tissue>
    </source>
</reference>
<dbReference type="EMBL" id="CP092885">
    <property type="protein sequence ID" value="UYV83423.1"/>
    <property type="molecule type" value="Genomic_DNA"/>
</dbReference>
<keyword evidence="2" id="KW-1185">Reference proteome</keyword>
<proteinExistence type="predicted"/>
<evidence type="ECO:0000313" key="1">
    <source>
        <dbReference type="EMBL" id="UYV83423.1"/>
    </source>
</evidence>
<protein>
    <submittedName>
        <fullName evidence="1">Uncharacterized protein</fullName>
    </submittedName>
</protein>
<evidence type="ECO:0000313" key="2">
    <source>
        <dbReference type="Proteomes" id="UP001235939"/>
    </source>
</evidence>
<sequence length="100" mass="11106">MNSDIDMSPGFAYVDFWAVHTFYGVNSVSWCAVRFIEFHDLVSEKGSRGRCAGEEDIYPKNKILLNGLAIKQAYLGTRITADGKLGTKIKCRIAMAKQAV</sequence>
<dbReference type="Proteomes" id="UP001235939">
    <property type="component" value="Chromosome 23"/>
</dbReference>
<accession>A0ABY6LQQ9</accession>
<name>A0ABY6LQQ9_9ARAC</name>